<name>A0AAD6WM58_9AGAR</name>
<proteinExistence type="predicted"/>
<organism evidence="1 2">
    <name type="scientific">Mycena alexandri</name>
    <dbReference type="NCBI Taxonomy" id="1745969"/>
    <lineage>
        <taxon>Eukaryota</taxon>
        <taxon>Fungi</taxon>
        <taxon>Dikarya</taxon>
        <taxon>Basidiomycota</taxon>
        <taxon>Agaricomycotina</taxon>
        <taxon>Agaricomycetes</taxon>
        <taxon>Agaricomycetidae</taxon>
        <taxon>Agaricales</taxon>
        <taxon>Marasmiineae</taxon>
        <taxon>Mycenaceae</taxon>
        <taxon>Mycena</taxon>
    </lineage>
</organism>
<reference evidence="1" key="1">
    <citation type="submission" date="2023-03" db="EMBL/GenBank/DDBJ databases">
        <title>Massive genome expansion in bonnet fungi (Mycena s.s.) driven by repeated elements and novel gene families across ecological guilds.</title>
        <authorList>
            <consortium name="Lawrence Berkeley National Laboratory"/>
            <person name="Harder C.B."/>
            <person name="Miyauchi S."/>
            <person name="Viragh M."/>
            <person name="Kuo A."/>
            <person name="Thoen E."/>
            <person name="Andreopoulos B."/>
            <person name="Lu D."/>
            <person name="Skrede I."/>
            <person name="Drula E."/>
            <person name="Henrissat B."/>
            <person name="Morin E."/>
            <person name="Kohler A."/>
            <person name="Barry K."/>
            <person name="LaButti K."/>
            <person name="Morin E."/>
            <person name="Salamov A."/>
            <person name="Lipzen A."/>
            <person name="Mereny Z."/>
            <person name="Hegedus B."/>
            <person name="Baldrian P."/>
            <person name="Stursova M."/>
            <person name="Weitz H."/>
            <person name="Taylor A."/>
            <person name="Grigoriev I.V."/>
            <person name="Nagy L.G."/>
            <person name="Martin F."/>
            <person name="Kauserud H."/>
        </authorList>
    </citation>
    <scope>NUCLEOTIDE SEQUENCE</scope>
    <source>
        <strain evidence="1">CBHHK200</strain>
    </source>
</reference>
<gene>
    <name evidence="1" type="ORF">C8F04DRAFT_1197737</name>
</gene>
<dbReference type="EMBL" id="JARJCM010000295">
    <property type="protein sequence ID" value="KAJ7019388.1"/>
    <property type="molecule type" value="Genomic_DNA"/>
</dbReference>
<sequence>MTDSVPDLPPDLGLDLLVLPSVSSPLTEETRDDAPPTAEYPLGTLILDKGEVYTPPPRPAIIKREKAKRTRRKSAVSYHFVIRSSAAEISNETTHGGNHDKPQRLHGMLRLSRRFFPRLKTDLADAPCADGKATRCNGTHALRNTTTERSRKKGSKIAWPDLESNEGLAITQYCEEKYYKCARYQLRHRAYTAKPTESLTVEYLRTLSP</sequence>
<dbReference type="Proteomes" id="UP001218188">
    <property type="component" value="Unassembled WGS sequence"/>
</dbReference>
<keyword evidence="2" id="KW-1185">Reference proteome</keyword>
<evidence type="ECO:0000313" key="1">
    <source>
        <dbReference type="EMBL" id="KAJ7019388.1"/>
    </source>
</evidence>
<accession>A0AAD6WM58</accession>
<comment type="caution">
    <text evidence="1">The sequence shown here is derived from an EMBL/GenBank/DDBJ whole genome shotgun (WGS) entry which is preliminary data.</text>
</comment>
<protein>
    <submittedName>
        <fullName evidence="1">Uncharacterized protein</fullName>
    </submittedName>
</protein>
<dbReference type="AlphaFoldDB" id="A0AAD6WM58"/>
<evidence type="ECO:0000313" key="2">
    <source>
        <dbReference type="Proteomes" id="UP001218188"/>
    </source>
</evidence>